<evidence type="ECO:0000313" key="3">
    <source>
        <dbReference type="Proteomes" id="UP000243002"/>
    </source>
</evidence>
<feature type="region of interest" description="Disordered" evidence="1">
    <location>
        <begin position="34"/>
        <end position="58"/>
    </location>
</feature>
<keyword evidence="3" id="KW-1185">Reference proteome</keyword>
<dbReference type="Pfam" id="PF11189">
    <property type="entry name" value="DUF2973"/>
    <property type="match status" value="1"/>
</dbReference>
<dbReference type="Proteomes" id="UP000243002">
    <property type="component" value="Unassembled WGS sequence"/>
</dbReference>
<proteinExistence type="predicted"/>
<dbReference type="EMBL" id="PXXO01000011">
    <property type="protein sequence ID" value="PSJ04586.1"/>
    <property type="molecule type" value="Genomic_DNA"/>
</dbReference>
<reference evidence="2 3" key="1">
    <citation type="journal article" date="2018" name="Environ. Microbiol.">
        <title>Ecological and genomic features of two widespread freshwater picocyanobacteria.</title>
        <authorList>
            <person name="Cabello-Yeves P.J."/>
            <person name="Picazo A."/>
            <person name="Camacho A."/>
            <person name="Callieri C."/>
            <person name="Rosselli R."/>
            <person name="Roda-Garcia J.J."/>
            <person name="Coutinho F.H."/>
            <person name="Rodriguez-Valera F."/>
        </authorList>
    </citation>
    <scope>NUCLEOTIDE SEQUENCE [LARGE SCALE GENOMIC DNA]</scope>
    <source>
        <strain evidence="2 3">Tous</strain>
    </source>
</reference>
<sequence length="98" mass="10768">MLSQLLPLLYGACFVALLWQAFRVMGQGFRAIPRPGDRDAMGTPAAQAPEIRSNHDRTGRLTIHPELLDSDGQITQEDLLTVRFSGDNEQAAYPGDLS</sequence>
<gene>
    <name evidence="2" type="ORF">C7K55_09790</name>
</gene>
<comment type="caution">
    <text evidence="2">The sequence shown here is derived from an EMBL/GenBank/DDBJ whole genome shotgun (WGS) entry which is preliminary data.</text>
</comment>
<evidence type="ECO:0000313" key="2">
    <source>
        <dbReference type="EMBL" id="PSJ04586.1"/>
    </source>
</evidence>
<protein>
    <submittedName>
        <fullName evidence="2">DUF2973 domain-containing protein</fullName>
    </submittedName>
</protein>
<dbReference type="OrthoDB" id="513924at2"/>
<evidence type="ECO:0000256" key="1">
    <source>
        <dbReference type="SAM" id="MobiDB-lite"/>
    </source>
</evidence>
<dbReference type="AlphaFoldDB" id="A0A2P7MTR9"/>
<dbReference type="InterPro" id="IPR021355">
    <property type="entry name" value="Phage_Syn9_Gp224"/>
</dbReference>
<organism evidence="2 3">
    <name type="scientific">Cyanobium usitatum str. Tous</name>
    <dbReference type="NCBI Taxonomy" id="2116684"/>
    <lineage>
        <taxon>Bacteria</taxon>
        <taxon>Bacillati</taxon>
        <taxon>Cyanobacteriota</taxon>
        <taxon>Cyanophyceae</taxon>
        <taxon>Synechococcales</taxon>
        <taxon>Prochlorococcaceae</taxon>
        <taxon>Cyanobium</taxon>
    </lineage>
</organism>
<name>A0A2P7MTR9_9CYAN</name>
<accession>A0A2P7MTR9</accession>